<proteinExistence type="predicted"/>
<organism evidence="1">
    <name type="scientific">Fundidesulfovibrio putealis</name>
    <dbReference type="NCBI Taxonomy" id="270496"/>
    <lineage>
        <taxon>Bacteria</taxon>
        <taxon>Pseudomonadati</taxon>
        <taxon>Thermodesulfobacteriota</taxon>
        <taxon>Desulfovibrionia</taxon>
        <taxon>Desulfovibrionales</taxon>
        <taxon>Desulfovibrionaceae</taxon>
        <taxon>Fundidesulfovibrio</taxon>
    </lineage>
</organism>
<dbReference type="Pfam" id="PF13540">
    <property type="entry name" value="RCC1_2"/>
    <property type="match status" value="1"/>
</dbReference>
<dbReference type="AlphaFoldDB" id="A0A7C4AIB5"/>
<comment type="caution">
    <text evidence="1">The sequence shown here is derived from an EMBL/GenBank/DDBJ whole genome shotgun (WGS) entry which is preliminary data.</text>
</comment>
<reference evidence="1" key="1">
    <citation type="journal article" date="2020" name="mSystems">
        <title>Genome- and Community-Level Interaction Insights into Carbon Utilization and Element Cycling Functions of Hydrothermarchaeota in Hydrothermal Sediment.</title>
        <authorList>
            <person name="Zhou Z."/>
            <person name="Liu Y."/>
            <person name="Xu W."/>
            <person name="Pan J."/>
            <person name="Luo Z.H."/>
            <person name="Li M."/>
        </authorList>
    </citation>
    <scope>NUCLEOTIDE SEQUENCE [LARGE SCALE GENOMIC DNA]</scope>
    <source>
        <strain evidence="1">SpSt-413</strain>
    </source>
</reference>
<name>A0A7C4AIB5_9BACT</name>
<evidence type="ECO:0000313" key="1">
    <source>
        <dbReference type="EMBL" id="HGG93483.1"/>
    </source>
</evidence>
<protein>
    <submittedName>
        <fullName evidence="1">Uncharacterized protein</fullName>
    </submittedName>
</protein>
<dbReference type="EMBL" id="DSRP01000770">
    <property type="protein sequence ID" value="HGG93483.1"/>
    <property type="molecule type" value="Genomic_DNA"/>
</dbReference>
<accession>A0A7C4AIB5</accession>
<gene>
    <name evidence="1" type="ORF">ENR59_11120</name>
</gene>
<sequence>MSRALSRGHSTRSTNIDKEPAAVLLALPPRSNAFAITSISAGWCHALALACDGRV</sequence>